<dbReference type="AlphaFoldDB" id="A0A6M4H1I0"/>
<accession>A0A6M4H1I0</accession>
<keyword evidence="2" id="KW-1185">Reference proteome</keyword>
<reference evidence="1 2" key="1">
    <citation type="submission" date="2020-04" db="EMBL/GenBank/DDBJ databases">
        <title>Usitatibacter rugosus gen. nov., sp. nov. and Usitatibacter palustris sp. nov., novel members of Usitatibacteraceae fam. nov. within the order Nitrosomonadales isolated from soil.</title>
        <authorList>
            <person name="Huber K.J."/>
            <person name="Neumann-Schaal M."/>
            <person name="Geppert A."/>
            <person name="Luckner M."/>
            <person name="Wanner G."/>
            <person name="Overmann J."/>
        </authorList>
    </citation>
    <scope>NUCLEOTIDE SEQUENCE [LARGE SCALE GENOMIC DNA]</scope>
    <source>
        <strain evidence="1 2">0125_3</strain>
    </source>
</reference>
<dbReference type="KEGG" id="uru:DSM104443_04082"/>
<evidence type="ECO:0008006" key="3">
    <source>
        <dbReference type="Google" id="ProtNLM"/>
    </source>
</evidence>
<evidence type="ECO:0000313" key="1">
    <source>
        <dbReference type="EMBL" id="QJR12988.1"/>
    </source>
</evidence>
<dbReference type="Proteomes" id="UP000501534">
    <property type="component" value="Chromosome"/>
</dbReference>
<protein>
    <recommendedName>
        <fullName evidence="3">Knr4/Smi1-like domain-containing protein</fullName>
    </recommendedName>
</protein>
<organism evidence="1 2">
    <name type="scientific">Usitatibacter rugosus</name>
    <dbReference type="NCBI Taxonomy" id="2732067"/>
    <lineage>
        <taxon>Bacteria</taxon>
        <taxon>Pseudomonadati</taxon>
        <taxon>Pseudomonadota</taxon>
        <taxon>Betaproteobacteria</taxon>
        <taxon>Nitrosomonadales</taxon>
        <taxon>Usitatibacteraceae</taxon>
        <taxon>Usitatibacter</taxon>
    </lineage>
</organism>
<dbReference type="EMBL" id="CP053069">
    <property type="protein sequence ID" value="QJR12988.1"/>
    <property type="molecule type" value="Genomic_DNA"/>
</dbReference>
<name>A0A6M4H1I0_9PROT</name>
<gene>
    <name evidence="1" type="ORF">DSM104443_04082</name>
</gene>
<sequence length="223" mass="24034">MGIFGFLKIALGTANIMRERQALAAELAALPMAAFIPRWIALRSSAAGLGRPQVRPPATQLQLVTARARLGLTLPAELQDFLRVTDGITWVGSFNEQPIASADVLAFGSATSLAASVRAHWESEGRETEDPMGLQVFNESLVEIMADAHDKLLPFSDLDDFLVLQPLHEGQAVAMIARPHKYYPAGTVLRIEGNGATRHGTLRAWLASDATLLASPESLKAAR</sequence>
<dbReference type="RefSeq" id="WP_171095675.1">
    <property type="nucleotide sequence ID" value="NZ_CP053069.1"/>
</dbReference>
<evidence type="ECO:0000313" key="2">
    <source>
        <dbReference type="Proteomes" id="UP000501534"/>
    </source>
</evidence>
<proteinExistence type="predicted"/>